<evidence type="ECO:0000313" key="2">
    <source>
        <dbReference type="EMBL" id="OON22113.1"/>
    </source>
</evidence>
<feature type="chain" id="PRO_5010516968" description="Secreted protein" evidence="1">
    <location>
        <begin position="19"/>
        <end position="108"/>
    </location>
</feature>
<evidence type="ECO:0000313" key="3">
    <source>
        <dbReference type="Proteomes" id="UP000243686"/>
    </source>
</evidence>
<reference evidence="2 3" key="1">
    <citation type="submission" date="2015-03" db="EMBL/GenBank/DDBJ databases">
        <title>Draft genome of the nematode, Opisthorchis viverrini.</title>
        <authorList>
            <person name="Mitreva M."/>
        </authorList>
    </citation>
    <scope>NUCLEOTIDE SEQUENCE [LARGE SCALE GENOMIC DNA]</scope>
    <source>
        <strain evidence="2">Khon Kaen</strain>
    </source>
</reference>
<accession>A0A1S8X6N3</accession>
<organism evidence="2 3">
    <name type="scientific">Opisthorchis viverrini</name>
    <name type="common">Southeast Asian liver fluke</name>
    <dbReference type="NCBI Taxonomy" id="6198"/>
    <lineage>
        <taxon>Eukaryota</taxon>
        <taxon>Metazoa</taxon>
        <taxon>Spiralia</taxon>
        <taxon>Lophotrochozoa</taxon>
        <taxon>Platyhelminthes</taxon>
        <taxon>Trematoda</taxon>
        <taxon>Digenea</taxon>
        <taxon>Opisthorchiida</taxon>
        <taxon>Opisthorchiata</taxon>
        <taxon>Opisthorchiidae</taxon>
        <taxon>Opisthorchis</taxon>
    </lineage>
</organism>
<protein>
    <recommendedName>
        <fullName evidence="4">Secreted protein</fullName>
    </recommendedName>
</protein>
<dbReference type="Proteomes" id="UP000243686">
    <property type="component" value="Unassembled WGS sequence"/>
</dbReference>
<gene>
    <name evidence="2" type="ORF">X801_01989</name>
</gene>
<name>A0A1S8X6N3_OPIVI</name>
<evidence type="ECO:0008006" key="4">
    <source>
        <dbReference type="Google" id="ProtNLM"/>
    </source>
</evidence>
<sequence length="108" mass="12092">MIQPLFFTILSLAVRSYAQIEGISCLQQISGQPPTIWENCEYCLGMLPLLEMIWNPCVPRSRGIQQKQVATSSASDSTNTHAGERTARKTLTKKYAAMVTYATFPFLM</sequence>
<evidence type="ECO:0000256" key="1">
    <source>
        <dbReference type="SAM" id="SignalP"/>
    </source>
</evidence>
<keyword evidence="3" id="KW-1185">Reference proteome</keyword>
<dbReference type="EMBL" id="KV891884">
    <property type="protein sequence ID" value="OON22113.1"/>
    <property type="molecule type" value="Genomic_DNA"/>
</dbReference>
<dbReference type="AlphaFoldDB" id="A0A1S8X6N3"/>
<feature type="signal peptide" evidence="1">
    <location>
        <begin position="1"/>
        <end position="18"/>
    </location>
</feature>
<proteinExistence type="predicted"/>
<feature type="non-terminal residue" evidence="2">
    <location>
        <position position="108"/>
    </location>
</feature>
<keyword evidence="1" id="KW-0732">Signal</keyword>